<dbReference type="PANTHER" id="PTHR39441">
    <property type="entry name" value="DUF2252 DOMAIN-CONTAINING PROTEIN"/>
    <property type="match status" value="1"/>
</dbReference>
<keyword evidence="2" id="KW-1185">Reference proteome</keyword>
<name>A0A2P8CSR5_9BACT</name>
<protein>
    <submittedName>
        <fullName evidence="1">Uncharacterized protein (DUF2252 family)</fullName>
    </submittedName>
</protein>
<dbReference type="OrthoDB" id="1491115at2"/>
<accession>A0A2P8CSR5</accession>
<dbReference type="RefSeq" id="WP_106525369.1">
    <property type="nucleotide sequence ID" value="NZ_PYGD01000016.1"/>
</dbReference>
<reference evidence="1 2" key="1">
    <citation type="submission" date="2018-03" db="EMBL/GenBank/DDBJ databases">
        <title>Genomic Encyclopedia of Type Strains, Phase III (KMG-III): the genomes of soil and plant-associated and newly described type strains.</title>
        <authorList>
            <person name="Whitman W."/>
        </authorList>
    </citation>
    <scope>NUCLEOTIDE SEQUENCE [LARGE SCALE GENOMIC DNA]</scope>
    <source>
        <strain evidence="1 2">CGMCC 1.12700</strain>
    </source>
</reference>
<dbReference type="InterPro" id="IPR018721">
    <property type="entry name" value="DUF2252"/>
</dbReference>
<dbReference type="Proteomes" id="UP000240572">
    <property type="component" value="Unassembled WGS sequence"/>
</dbReference>
<dbReference type="SUPFAM" id="SSF56112">
    <property type="entry name" value="Protein kinase-like (PK-like)"/>
    <property type="match status" value="1"/>
</dbReference>
<evidence type="ECO:0000313" key="2">
    <source>
        <dbReference type="Proteomes" id="UP000240572"/>
    </source>
</evidence>
<dbReference type="PANTHER" id="PTHR39441:SF1">
    <property type="entry name" value="DUF2252 DOMAIN-CONTAINING PROTEIN"/>
    <property type="match status" value="1"/>
</dbReference>
<dbReference type="AlphaFoldDB" id="A0A2P8CSR5"/>
<proteinExistence type="predicted"/>
<organism evidence="1 2">
    <name type="scientific">Taibaiella chishuiensis</name>
    <dbReference type="NCBI Taxonomy" id="1434707"/>
    <lineage>
        <taxon>Bacteria</taxon>
        <taxon>Pseudomonadati</taxon>
        <taxon>Bacteroidota</taxon>
        <taxon>Chitinophagia</taxon>
        <taxon>Chitinophagales</taxon>
        <taxon>Chitinophagaceae</taxon>
        <taxon>Taibaiella</taxon>
    </lineage>
</organism>
<comment type="caution">
    <text evidence="1">The sequence shown here is derived from an EMBL/GenBank/DDBJ whole genome shotgun (WGS) entry which is preliminary data.</text>
</comment>
<gene>
    <name evidence="1" type="ORF">B0I18_11630</name>
</gene>
<dbReference type="Pfam" id="PF10009">
    <property type="entry name" value="DUF2252"/>
    <property type="match status" value="1"/>
</dbReference>
<dbReference type="EMBL" id="PYGD01000016">
    <property type="protein sequence ID" value="PSK87999.1"/>
    <property type="molecule type" value="Genomic_DNA"/>
</dbReference>
<evidence type="ECO:0000313" key="1">
    <source>
        <dbReference type="EMBL" id="PSK87999.1"/>
    </source>
</evidence>
<sequence>MASVFEKIKAFNSDRVPELVLLKYAAMAQDAFRFYRGTCHLFYEDLQGRQDWEDPTRAWICGDLHPENFGTYKGDNRVVYFDLNDFDEALLAPASWEVARMLTGIHLAGHVLALDTAIVAELVQDYLTTYTLTLQSGKALAVEKETASGLLLELLRNVARRSEKELLKPRTALRKGRLYLYPDGIKLLPVDTTLKKELKAALDERFTEQYGKGVFRIRDIAVRVAGTGSIGLQRYAALVLKVASGTYHLTDIKEARPSSVAPYTPLEQPVWTSEAQRIITLQNRQQYVAPAWLHAFSFKGADFVVKELQPTQDRMELSLGKGKKKKLAAILNTMARLNAAAQLRSSGRQGASDADTLIAFAQDAGTWHPRLMRYAAGMAKRMLRQYEAYVKAYQQAVH</sequence>
<dbReference type="InterPro" id="IPR011009">
    <property type="entry name" value="Kinase-like_dom_sf"/>
</dbReference>